<sequence length="369" mass="40290">MKNFGLCVAMVLLQSSYGASVILVKVAFERGLNQFVFVAYRHIIAMFVLGPFAYVREREQRPSLSCSLFAKIFLLSSLGTTIYFNVFYFGLTYTSPTVASALNNVIPSLTFLMAVLLRMETVKIRSAGGQAKVLGTIISIGGSLVFTLWKGGCQLKGFVDGPLINIHSTKGSVGELRHGKENWLKGSCLILISTIAWSGWLILHGTVSKVYPAELSLNALICFIASLQSSLVALFFARNRLLWRLEWNVQLLTIIYCGVMATALANYIQIRCISYMGPVFASTFTPLCAVIVAIFSAIAFAERLHLGSLVGACLIIVGLYIVLWGKRTDNLMTGNAEDKDDLGDGRTLEISENACTATTDKSIASELKC</sequence>
<dbReference type="KEGG" id="tcc:18605912"/>
<reference evidence="8" key="1">
    <citation type="journal article" date="1997" name="Nucleic Acids Res.">
        <title>tRNAscan-SE: a program for improved detection of transfer RNA genes in genomic sequence.</title>
        <authorList>
            <person name="Lowe T.M."/>
            <person name="Eddy S.R."/>
        </authorList>
    </citation>
    <scope>NUCLEOTIDE SEQUENCE [LARGE SCALE GENOMIC DNA]</scope>
    <source>
        <strain evidence="8">r\B97-61/B2</strain>
    </source>
</reference>
<evidence type="ECO:0000256" key="4">
    <source>
        <dbReference type="ARBA" id="ARBA00022989"/>
    </source>
</evidence>
<comment type="subcellular location">
    <subcellularLocation>
        <location evidence="1 6">Membrane</location>
        <topology evidence="1 6">Multi-pass membrane protein</topology>
    </subcellularLocation>
</comment>
<feature type="transmembrane region" description="Helical" evidence="6">
    <location>
        <begin position="68"/>
        <end position="89"/>
    </location>
</feature>
<keyword evidence="4 6" id="KW-1133">Transmembrane helix</keyword>
<feature type="transmembrane region" description="Helical" evidence="6">
    <location>
        <begin position="215"/>
        <end position="237"/>
    </location>
</feature>
<dbReference type="Proteomes" id="UP000694886">
    <property type="component" value="Chromosome 3"/>
</dbReference>
<gene>
    <name evidence="9" type="primary">LOC18605912</name>
</gene>
<evidence type="ECO:0000256" key="1">
    <source>
        <dbReference type="ARBA" id="ARBA00004141"/>
    </source>
</evidence>
<feature type="domain" description="EamA" evidence="7">
    <location>
        <begin position="185"/>
        <end position="323"/>
    </location>
</feature>
<evidence type="ECO:0000256" key="5">
    <source>
        <dbReference type="ARBA" id="ARBA00023136"/>
    </source>
</evidence>
<feature type="transmembrane region" description="Helical" evidence="6">
    <location>
        <begin position="306"/>
        <end position="325"/>
    </location>
</feature>
<feature type="domain" description="EamA" evidence="7">
    <location>
        <begin position="9"/>
        <end position="145"/>
    </location>
</feature>
<feature type="transmembrane region" description="Helical" evidence="6">
    <location>
        <begin position="101"/>
        <end position="119"/>
    </location>
</feature>
<evidence type="ECO:0000256" key="3">
    <source>
        <dbReference type="ARBA" id="ARBA00022692"/>
    </source>
</evidence>
<evidence type="ECO:0000259" key="7">
    <source>
        <dbReference type="Pfam" id="PF00892"/>
    </source>
</evidence>
<dbReference type="SUPFAM" id="SSF103481">
    <property type="entry name" value="Multidrug resistance efflux transporter EmrE"/>
    <property type="match status" value="2"/>
</dbReference>
<dbReference type="GO" id="GO:0016020">
    <property type="term" value="C:membrane"/>
    <property type="evidence" value="ECO:0007669"/>
    <property type="project" value="UniProtKB-SubCell"/>
</dbReference>
<evidence type="ECO:0000313" key="8">
    <source>
        <dbReference type="Proteomes" id="UP000694886"/>
    </source>
</evidence>
<organism evidence="8 9">
    <name type="scientific">Theobroma cacao</name>
    <name type="common">Cacao</name>
    <name type="synonym">Cocoa</name>
    <dbReference type="NCBI Taxonomy" id="3641"/>
    <lineage>
        <taxon>Eukaryota</taxon>
        <taxon>Viridiplantae</taxon>
        <taxon>Streptophyta</taxon>
        <taxon>Embryophyta</taxon>
        <taxon>Tracheophyta</taxon>
        <taxon>Spermatophyta</taxon>
        <taxon>Magnoliopsida</taxon>
        <taxon>eudicotyledons</taxon>
        <taxon>Gunneridae</taxon>
        <taxon>Pentapetalae</taxon>
        <taxon>rosids</taxon>
        <taxon>malvids</taxon>
        <taxon>Malvales</taxon>
        <taxon>Malvaceae</taxon>
        <taxon>Byttnerioideae</taxon>
        <taxon>Theobroma</taxon>
    </lineage>
</organism>
<dbReference type="PANTHER" id="PTHR31218">
    <property type="entry name" value="WAT1-RELATED PROTEIN"/>
    <property type="match status" value="1"/>
</dbReference>
<dbReference type="RefSeq" id="XP_007039285.2">
    <property type="nucleotide sequence ID" value="XM_007039223.2"/>
</dbReference>
<evidence type="ECO:0000256" key="6">
    <source>
        <dbReference type="RuleBase" id="RU363077"/>
    </source>
</evidence>
<proteinExistence type="inferred from homology"/>
<evidence type="ECO:0000313" key="9">
    <source>
        <dbReference type="RefSeq" id="XP_007039285.2"/>
    </source>
</evidence>
<feature type="transmembrane region" description="Helical" evidence="6">
    <location>
        <begin position="183"/>
        <end position="203"/>
    </location>
</feature>
<dbReference type="InterPro" id="IPR000620">
    <property type="entry name" value="EamA_dom"/>
</dbReference>
<dbReference type="GeneID" id="18605912"/>
<dbReference type="InterPro" id="IPR030184">
    <property type="entry name" value="WAT1-related"/>
</dbReference>
<keyword evidence="5 6" id="KW-0472">Membrane</keyword>
<feature type="transmembrane region" description="Helical" evidence="6">
    <location>
        <begin position="131"/>
        <end position="149"/>
    </location>
</feature>
<dbReference type="InterPro" id="IPR037185">
    <property type="entry name" value="EmrE-like"/>
</dbReference>
<dbReference type="Pfam" id="PF00892">
    <property type="entry name" value="EamA"/>
    <property type="match status" value="2"/>
</dbReference>
<dbReference type="GO" id="GO:0022857">
    <property type="term" value="F:transmembrane transporter activity"/>
    <property type="evidence" value="ECO:0007669"/>
    <property type="project" value="InterPro"/>
</dbReference>
<feature type="transmembrane region" description="Helical" evidence="6">
    <location>
        <begin position="249"/>
        <end position="267"/>
    </location>
</feature>
<keyword evidence="3 6" id="KW-0812">Transmembrane</keyword>
<feature type="transmembrane region" description="Helical" evidence="6">
    <location>
        <begin position="279"/>
        <end position="300"/>
    </location>
</feature>
<dbReference type="Gramene" id="Tc03v2_t017830.1">
    <property type="protein sequence ID" value="Tc03v2_p017830.1"/>
    <property type="gene ID" value="Tc03v2_g017830"/>
</dbReference>
<evidence type="ECO:0000256" key="2">
    <source>
        <dbReference type="ARBA" id="ARBA00007635"/>
    </source>
</evidence>
<name>A0AB32VFR9_THECC</name>
<reference evidence="9" key="2">
    <citation type="submission" date="2025-08" db="UniProtKB">
        <authorList>
            <consortium name="RefSeq"/>
        </authorList>
    </citation>
    <scope>IDENTIFICATION</scope>
</reference>
<comment type="similarity">
    <text evidence="2 6">Belongs to the drug/metabolite transporter (DMT) superfamily. Plant drug/metabolite exporter (P-DME) (TC 2.A.7.4) family.</text>
</comment>
<dbReference type="AlphaFoldDB" id="A0AB32VFR9"/>
<protein>
    <recommendedName>
        <fullName evidence="6">WAT1-related protein</fullName>
    </recommendedName>
</protein>
<feature type="transmembrane region" description="Helical" evidence="6">
    <location>
        <begin position="34"/>
        <end position="56"/>
    </location>
</feature>
<accession>A0AB32VFR9</accession>